<evidence type="ECO:0000313" key="8">
    <source>
        <dbReference type="EMBL" id="MBR7825431.1"/>
    </source>
</evidence>
<keyword evidence="9" id="KW-1185">Reference proteome</keyword>
<feature type="transmembrane region" description="Helical" evidence="6">
    <location>
        <begin position="80"/>
        <end position="107"/>
    </location>
</feature>
<feature type="region of interest" description="Disordered" evidence="5">
    <location>
        <begin position="482"/>
        <end position="522"/>
    </location>
</feature>
<dbReference type="InterPro" id="IPR052964">
    <property type="entry name" value="Sporulation_signal_mat"/>
</dbReference>
<name>A0A941IJ60_9ACTN</name>
<evidence type="ECO:0000256" key="6">
    <source>
        <dbReference type="SAM" id="Phobius"/>
    </source>
</evidence>
<keyword evidence="4 6" id="KW-0472">Membrane</keyword>
<proteinExistence type="predicted"/>
<feature type="transmembrane region" description="Helical" evidence="6">
    <location>
        <begin position="291"/>
        <end position="316"/>
    </location>
</feature>
<accession>A0A941IJ60</accession>
<evidence type="ECO:0000313" key="9">
    <source>
        <dbReference type="Proteomes" id="UP000676325"/>
    </source>
</evidence>
<keyword evidence="3 6" id="KW-1133">Transmembrane helix</keyword>
<feature type="domain" description="HTTM-like" evidence="7">
    <location>
        <begin position="19"/>
        <end position="326"/>
    </location>
</feature>
<organism evidence="8 9">
    <name type="scientific">Actinospica acidithermotolerans</name>
    <dbReference type="NCBI Taxonomy" id="2828514"/>
    <lineage>
        <taxon>Bacteria</taxon>
        <taxon>Bacillati</taxon>
        <taxon>Actinomycetota</taxon>
        <taxon>Actinomycetes</taxon>
        <taxon>Catenulisporales</taxon>
        <taxon>Actinospicaceae</taxon>
        <taxon>Actinospica</taxon>
    </lineage>
</organism>
<protein>
    <submittedName>
        <fullName evidence="8">DUF393 domain-containing protein</fullName>
    </submittedName>
</protein>
<evidence type="ECO:0000256" key="5">
    <source>
        <dbReference type="SAM" id="MobiDB-lite"/>
    </source>
</evidence>
<evidence type="ECO:0000256" key="4">
    <source>
        <dbReference type="ARBA" id="ARBA00023136"/>
    </source>
</evidence>
<dbReference type="GO" id="GO:0012505">
    <property type="term" value="C:endomembrane system"/>
    <property type="evidence" value="ECO:0007669"/>
    <property type="project" value="UniProtKB-SubCell"/>
</dbReference>
<dbReference type="PANTHER" id="PTHR39535">
    <property type="entry name" value="SPORULATION-DELAYING PROTEIN SDPB"/>
    <property type="match status" value="1"/>
</dbReference>
<gene>
    <name evidence="8" type="ORF">KDK95_03875</name>
</gene>
<evidence type="ECO:0000259" key="7">
    <source>
        <dbReference type="SMART" id="SM00752"/>
    </source>
</evidence>
<keyword evidence="2 6" id="KW-0812">Transmembrane</keyword>
<dbReference type="AlphaFoldDB" id="A0A941IJ60"/>
<evidence type="ECO:0000256" key="3">
    <source>
        <dbReference type="ARBA" id="ARBA00022989"/>
    </source>
</evidence>
<feature type="compositionally biased region" description="Low complexity" evidence="5">
    <location>
        <begin position="482"/>
        <end position="496"/>
    </location>
</feature>
<evidence type="ECO:0000256" key="1">
    <source>
        <dbReference type="ARBA" id="ARBA00004127"/>
    </source>
</evidence>
<dbReference type="EMBL" id="JAGSOH010000005">
    <property type="protein sequence ID" value="MBR7825431.1"/>
    <property type="molecule type" value="Genomic_DNA"/>
</dbReference>
<sequence>MAGDAVVNRFWNAYRRITESAVAARGTAALRIGYGTLWTLYLLSSFNERLTAWGPNAPWTPAMARAYEAQIPMFGWIRDWLTAVAGLGSGAFEAFYALAVVAGVLFALGWRTRISSLLFCFVVVALENRSPLITDGGDNVLMIMSLFLCFTRCGRHWSLDARRLRSRPTDDAAHDAADTGTAEVPEWRLELRAVREQVANVLHNGAVLVIAFQVCVIYATAGLYKVQGSMWQDGTAMGFVLRLHWFQPWPALDSWLLAHTVLLALAGYVTVFVQVAFPFAVFSPKLKYPSLVVLAGMHLSIAVLLGLPFFSLMMLVGDAVFLSDRVWQAVERRVSGPAYAEGMAGVAKPTLVFDGDCGFCTSTVHWAERWCRPAVRFVPWQNLDLAAHGLSQEAVTSSVQWLGPRTSVTRPIPHGSAAVARTLLRSRWPFRPVGALMLVPPISWLAELVYRLIAKNRYRMPGATPACAVPAPAPSVPATSVASVASATSEGSAQGAGDLGGGPDHPRAGAVGVELAEGDHAD</sequence>
<feature type="transmembrane region" description="Helical" evidence="6">
    <location>
        <begin position="201"/>
        <end position="221"/>
    </location>
</feature>
<dbReference type="SMART" id="SM00752">
    <property type="entry name" value="HTTM"/>
    <property type="match status" value="1"/>
</dbReference>
<dbReference type="RefSeq" id="WP_212516577.1">
    <property type="nucleotide sequence ID" value="NZ_JAGSOH010000005.1"/>
</dbReference>
<dbReference type="InterPro" id="IPR011020">
    <property type="entry name" value="HTTM-like"/>
</dbReference>
<evidence type="ECO:0000256" key="2">
    <source>
        <dbReference type="ARBA" id="ARBA00022692"/>
    </source>
</evidence>
<dbReference type="Proteomes" id="UP000676325">
    <property type="component" value="Unassembled WGS sequence"/>
</dbReference>
<comment type="caution">
    <text evidence="8">The sequence shown here is derived from an EMBL/GenBank/DDBJ whole genome shotgun (WGS) entry which is preliminary data.</text>
</comment>
<dbReference type="PANTHER" id="PTHR39535:SF2">
    <property type="entry name" value="HTTM DOMAIN-CONTAINING PROTEIN"/>
    <property type="match status" value="1"/>
</dbReference>
<dbReference type="Pfam" id="PF04134">
    <property type="entry name" value="DCC1-like"/>
    <property type="match status" value="1"/>
</dbReference>
<dbReference type="InterPro" id="IPR007263">
    <property type="entry name" value="DCC1-like"/>
</dbReference>
<dbReference type="GO" id="GO:0015035">
    <property type="term" value="F:protein-disulfide reductase activity"/>
    <property type="evidence" value="ECO:0007669"/>
    <property type="project" value="InterPro"/>
</dbReference>
<feature type="transmembrane region" description="Helical" evidence="6">
    <location>
        <begin position="255"/>
        <end position="279"/>
    </location>
</feature>
<reference evidence="8" key="1">
    <citation type="submission" date="2021-04" db="EMBL/GenBank/DDBJ databases">
        <title>Genome based classification of Actinospica acidithermotolerans sp. nov., an actinobacterium isolated from an Indonesian hot spring.</title>
        <authorList>
            <person name="Kusuma A.B."/>
            <person name="Putra K.E."/>
            <person name="Nafisah S."/>
            <person name="Loh J."/>
            <person name="Nouioui I."/>
            <person name="Goodfellow M."/>
        </authorList>
    </citation>
    <scope>NUCLEOTIDE SEQUENCE</scope>
    <source>
        <strain evidence="8">MGRD01-02</strain>
    </source>
</reference>
<comment type="subcellular location">
    <subcellularLocation>
        <location evidence="1">Endomembrane system</location>
        <topology evidence="1">Multi-pass membrane protein</topology>
    </subcellularLocation>
</comment>